<evidence type="ECO:0000313" key="9">
    <source>
        <dbReference type="EMBL" id="CAD8957397.1"/>
    </source>
</evidence>
<feature type="transmembrane region" description="Helical" evidence="7">
    <location>
        <begin position="552"/>
        <end position="578"/>
    </location>
</feature>
<gene>
    <name evidence="9" type="ORF">HAND00432_LOCUS11936</name>
    <name evidence="10" type="ORF">HAND00432_LOCUS11937</name>
    <name evidence="11" type="ORF">HAND00432_LOCUS11938</name>
</gene>
<sequence length="653" mass="74002">MAKKKQQKKAQELEGSLPGVGTGMGGRKVAPAAQEDESMLEDLSRAPKAEKSDSFKLDGSKPQSMLHVKREFKRFLSEFALYSIWLLSFALTILMTRDNTMTFQFANLFRKNIITGNGWDTDLTTVDQFWDFLLEATGAVLANDIFTRAFDDFFAAEPSFLYGNKRVGSLRIRQVRVPPSKCSTFYTSQLLAEGDEQVKKNIQCYPEFDTGAKLEKTFKKEGDFQIIDTEAQPWFKYWESKELNEMPFFSATFASYPGSGFYIDVNEAWWTADGTDLLLEIVPMGDDLVKKPMMNITLSQLKNSNWIDLKTRAVFFDFSFYNPNMNIFLVVRIVVEFLPSGIVSSYSTFRTVDPFRYGFSSSGELIVVALFATFAVLAMYYATREAKLIYRNASKYFSSFWSLVTFTIVVCTLALVGLTGYTIYVTRNIFDNLSASPDQGALQSLGFLLDQEKNFSGIIIVIMVIRVYKFCTVSRSLSTLTRTLGKSAKFLAVLVILFLVASFGFALSSTLILGQDNYNFYSTSWAMFTLLRAGFGDFDYTEWLSHRFLGPFLLLCWLFFANAFLLNIVVAVICEAFVEVTEENKEADAAGHMTLVDALWDLGPVRRLLQMQKKKRDKIVKLEKTLEEVDVDGDGMTDVKELEGWLHETGARL</sequence>
<feature type="domain" description="EF-hand" evidence="8">
    <location>
        <begin position="617"/>
        <end position="652"/>
    </location>
</feature>
<dbReference type="InterPro" id="IPR002048">
    <property type="entry name" value="EF_hand_dom"/>
</dbReference>
<dbReference type="PANTHER" id="PTHR10877">
    <property type="entry name" value="POLYCYSTIN FAMILY MEMBER"/>
    <property type="match status" value="1"/>
</dbReference>
<evidence type="ECO:0000256" key="3">
    <source>
        <dbReference type="ARBA" id="ARBA00022692"/>
    </source>
</evidence>
<protein>
    <recommendedName>
        <fullName evidence="8">EF-hand domain-containing protein</fullName>
    </recommendedName>
</protein>
<organism evidence="10">
    <name type="scientific">Hemiselmis andersenii</name>
    <name type="common">Cryptophyte alga</name>
    <dbReference type="NCBI Taxonomy" id="464988"/>
    <lineage>
        <taxon>Eukaryota</taxon>
        <taxon>Cryptophyceae</taxon>
        <taxon>Cryptomonadales</taxon>
        <taxon>Hemiselmidaceae</taxon>
        <taxon>Hemiselmis</taxon>
    </lineage>
</organism>
<evidence type="ECO:0000256" key="4">
    <source>
        <dbReference type="ARBA" id="ARBA00022989"/>
    </source>
</evidence>
<comment type="subcellular location">
    <subcellularLocation>
        <location evidence="1">Membrane</location>
        <topology evidence="1">Multi-pass membrane protein</topology>
    </subcellularLocation>
</comment>
<keyword evidence="4 7" id="KW-1133">Transmembrane helix</keyword>
<feature type="transmembrane region" description="Helical" evidence="7">
    <location>
        <begin position="75"/>
        <end position="95"/>
    </location>
</feature>
<evidence type="ECO:0000313" key="11">
    <source>
        <dbReference type="EMBL" id="CAD8957399.1"/>
    </source>
</evidence>
<dbReference type="Gene3D" id="1.10.287.70">
    <property type="match status" value="1"/>
</dbReference>
<feature type="transmembrane region" description="Helical" evidence="7">
    <location>
        <begin position="454"/>
        <end position="471"/>
    </location>
</feature>
<evidence type="ECO:0000256" key="5">
    <source>
        <dbReference type="ARBA" id="ARBA00023136"/>
    </source>
</evidence>
<dbReference type="InterPro" id="IPR013122">
    <property type="entry name" value="PKD1_2_channel"/>
</dbReference>
<keyword evidence="5 7" id="KW-0472">Membrane</keyword>
<evidence type="ECO:0000259" key="8">
    <source>
        <dbReference type="PROSITE" id="PS50222"/>
    </source>
</evidence>
<dbReference type="PANTHER" id="PTHR10877:SF183">
    <property type="entry name" value="AT14535P-RELATED"/>
    <property type="match status" value="1"/>
</dbReference>
<reference evidence="10" key="1">
    <citation type="submission" date="2021-01" db="EMBL/GenBank/DDBJ databases">
        <authorList>
            <person name="Corre E."/>
            <person name="Pelletier E."/>
            <person name="Niang G."/>
            <person name="Scheremetjew M."/>
            <person name="Finn R."/>
            <person name="Kale V."/>
            <person name="Holt S."/>
            <person name="Cochrane G."/>
            <person name="Meng A."/>
            <person name="Brown T."/>
            <person name="Cohen L."/>
        </authorList>
    </citation>
    <scope>NUCLEOTIDE SEQUENCE</scope>
    <source>
        <strain evidence="10">CCMP644</strain>
    </source>
</reference>
<dbReference type="EMBL" id="HBFX01019683">
    <property type="protein sequence ID" value="CAD8957399.1"/>
    <property type="molecule type" value="Transcribed_RNA"/>
</dbReference>
<dbReference type="AlphaFoldDB" id="A0A6U4VEQ5"/>
<evidence type="ECO:0000256" key="6">
    <source>
        <dbReference type="SAM" id="MobiDB-lite"/>
    </source>
</evidence>
<dbReference type="Pfam" id="PF20519">
    <property type="entry name" value="Polycystin_dom"/>
    <property type="match status" value="2"/>
</dbReference>
<keyword evidence="3 7" id="KW-0812">Transmembrane</keyword>
<feature type="transmembrane region" description="Helical" evidence="7">
    <location>
        <begin position="365"/>
        <end position="382"/>
    </location>
</feature>
<dbReference type="EMBL" id="HBFX01019682">
    <property type="protein sequence ID" value="CAD8957398.1"/>
    <property type="molecule type" value="Transcribed_RNA"/>
</dbReference>
<dbReference type="GO" id="GO:0005509">
    <property type="term" value="F:calcium ion binding"/>
    <property type="evidence" value="ECO:0007669"/>
    <property type="project" value="InterPro"/>
</dbReference>
<feature type="transmembrane region" description="Helical" evidence="7">
    <location>
        <begin position="491"/>
        <end position="514"/>
    </location>
</feature>
<dbReference type="GO" id="GO:0016020">
    <property type="term" value="C:membrane"/>
    <property type="evidence" value="ECO:0007669"/>
    <property type="project" value="UniProtKB-SubCell"/>
</dbReference>
<feature type="region of interest" description="Disordered" evidence="6">
    <location>
        <begin position="1"/>
        <end position="59"/>
    </location>
</feature>
<dbReference type="InterPro" id="IPR051223">
    <property type="entry name" value="Polycystin"/>
</dbReference>
<accession>A0A6U4VEQ5</accession>
<feature type="transmembrane region" description="Helical" evidence="7">
    <location>
        <begin position="403"/>
        <end position="424"/>
    </location>
</feature>
<dbReference type="InterPro" id="IPR046791">
    <property type="entry name" value="Polycystin_dom"/>
</dbReference>
<evidence type="ECO:0000256" key="7">
    <source>
        <dbReference type="SAM" id="Phobius"/>
    </source>
</evidence>
<dbReference type="Pfam" id="PF08016">
    <property type="entry name" value="PKD_channel"/>
    <property type="match status" value="1"/>
</dbReference>
<comment type="similarity">
    <text evidence="2">Belongs to the polycystin family.</text>
</comment>
<dbReference type="EMBL" id="HBFX01019680">
    <property type="protein sequence ID" value="CAD8957397.1"/>
    <property type="molecule type" value="Transcribed_RNA"/>
</dbReference>
<evidence type="ECO:0000313" key="10">
    <source>
        <dbReference type="EMBL" id="CAD8957398.1"/>
    </source>
</evidence>
<name>A0A6U4VEQ5_HEMAN</name>
<proteinExistence type="inferred from homology"/>
<evidence type="ECO:0000256" key="1">
    <source>
        <dbReference type="ARBA" id="ARBA00004141"/>
    </source>
</evidence>
<dbReference type="PROSITE" id="PS50222">
    <property type="entry name" value="EF_HAND_2"/>
    <property type="match status" value="1"/>
</dbReference>
<feature type="compositionally biased region" description="Basic and acidic residues" evidence="6">
    <location>
        <begin position="42"/>
        <end position="59"/>
    </location>
</feature>
<evidence type="ECO:0000256" key="2">
    <source>
        <dbReference type="ARBA" id="ARBA00007200"/>
    </source>
</evidence>